<dbReference type="Gramene" id="ONK75299">
    <property type="protein sequence ID" value="ONK75299"/>
    <property type="gene ID" value="A4U43_C03F15410"/>
</dbReference>
<keyword evidence="4" id="KW-1185">Reference proteome</keyword>
<dbReference type="PANTHER" id="PTHR10638">
    <property type="entry name" value="COPPER AMINE OXIDASE"/>
    <property type="match status" value="1"/>
</dbReference>
<feature type="domain" description="Copper amine oxidase catalytic" evidence="2">
    <location>
        <begin position="9"/>
        <end position="104"/>
    </location>
</feature>
<evidence type="ECO:0000313" key="4">
    <source>
        <dbReference type="Proteomes" id="UP000243459"/>
    </source>
</evidence>
<comment type="PTM">
    <text evidence="1">Topaquinone (TPQ) is generated by copper-dependent autoxidation of a specific tyrosyl residue.</text>
</comment>
<dbReference type="AlphaFoldDB" id="A0A5P1FEI7"/>
<evidence type="ECO:0000259" key="2">
    <source>
        <dbReference type="Pfam" id="PF01179"/>
    </source>
</evidence>
<sequence length="122" mass="13554">MITSSPTNLDLDIDGYDNSFVKKNIKTTRVKNGGTPCKSYWTVVEETARTEADVRIEIGSELADLLIVNPNKKTKVGNDIGYIISGDATATSLLTDDDYPQIRVLYDIVDHRDNLLLDDVSF</sequence>
<keyword evidence="1" id="KW-0560">Oxidoreductase</keyword>
<name>A0A5P1FEI7_ASPOF</name>
<evidence type="ECO:0000256" key="1">
    <source>
        <dbReference type="RuleBase" id="RU000672"/>
    </source>
</evidence>
<proteinExistence type="inferred from homology"/>
<dbReference type="GO" id="GO:0008131">
    <property type="term" value="F:primary methylamine oxidase activity"/>
    <property type="evidence" value="ECO:0007669"/>
    <property type="project" value="InterPro"/>
</dbReference>
<comment type="cofactor">
    <cofactor evidence="1">
        <name>Cu cation</name>
        <dbReference type="ChEBI" id="CHEBI:23378"/>
    </cofactor>
    <text evidence="1">Contains 1 topaquinone per subunit.</text>
</comment>
<dbReference type="Gene3D" id="2.70.98.20">
    <property type="entry name" value="Copper amine oxidase, catalytic domain"/>
    <property type="match status" value="1"/>
</dbReference>
<evidence type="ECO:0000313" key="3">
    <source>
        <dbReference type="EMBL" id="ONK75299.1"/>
    </source>
</evidence>
<dbReference type="InterPro" id="IPR015798">
    <property type="entry name" value="Cu_amine_oxidase_C"/>
</dbReference>
<dbReference type="SUPFAM" id="SSF49998">
    <property type="entry name" value="Amine oxidase catalytic domain"/>
    <property type="match status" value="1"/>
</dbReference>
<dbReference type="Pfam" id="PF01179">
    <property type="entry name" value="Cu_amine_oxid"/>
    <property type="match status" value="1"/>
</dbReference>
<dbReference type="Proteomes" id="UP000243459">
    <property type="component" value="Chromosome 3"/>
</dbReference>
<keyword evidence="1" id="KW-0479">Metal-binding</keyword>
<dbReference type="InterPro" id="IPR036460">
    <property type="entry name" value="Cu_amine_oxidase_C_sf"/>
</dbReference>
<dbReference type="OMA" id="WTMIRET"/>
<dbReference type="EMBL" id="CM007383">
    <property type="protein sequence ID" value="ONK75299.1"/>
    <property type="molecule type" value="Genomic_DNA"/>
</dbReference>
<keyword evidence="1" id="KW-0801">TPQ</keyword>
<protein>
    <recommendedName>
        <fullName evidence="1">Amine oxidase</fullName>
        <ecNumber evidence="1">1.4.3.-</ecNumber>
    </recommendedName>
</protein>
<keyword evidence="1" id="KW-0186">Copper</keyword>
<dbReference type="GO" id="GO:0005507">
    <property type="term" value="F:copper ion binding"/>
    <property type="evidence" value="ECO:0007669"/>
    <property type="project" value="InterPro"/>
</dbReference>
<gene>
    <name evidence="3" type="ORF">A4U43_C03F15410</name>
</gene>
<dbReference type="GO" id="GO:0048038">
    <property type="term" value="F:quinone binding"/>
    <property type="evidence" value="ECO:0007669"/>
    <property type="project" value="InterPro"/>
</dbReference>
<dbReference type="GO" id="GO:0009308">
    <property type="term" value="P:amine metabolic process"/>
    <property type="evidence" value="ECO:0007669"/>
    <property type="project" value="UniProtKB-UniRule"/>
</dbReference>
<organism evidence="3 4">
    <name type="scientific">Asparagus officinalis</name>
    <name type="common">Garden asparagus</name>
    <dbReference type="NCBI Taxonomy" id="4686"/>
    <lineage>
        <taxon>Eukaryota</taxon>
        <taxon>Viridiplantae</taxon>
        <taxon>Streptophyta</taxon>
        <taxon>Embryophyta</taxon>
        <taxon>Tracheophyta</taxon>
        <taxon>Spermatophyta</taxon>
        <taxon>Magnoliopsida</taxon>
        <taxon>Liliopsida</taxon>
        <taxon>Asparagales</taxon>
        <taxon>Asparagaceae</taxon>
        <taxon>Asparagoideae</taxon>
        <taxon>Asparagus</taxon>
    </lineage>
</organism>
<dbReference type="InterPro" id="IPR000269">
    <property type="entry name" value="Cu_amine_oxidase"/>
</dbReference>
<dbReference type="EC" id="1.4.3.-" evidence="1"/>
<dbReference type="PANTHER" id="PTHR10638:SF71">
    <property type="entry name" value="AMINE OXIDASE"/>
    <property type="match status" value="1"/>
</dbReference>
<reference evidence="4" key="1">
    <citation type="journal article" date="2017" name="Nat. Commun.">
        <title>The asparagus genome sheds light on the origin and evolution of a young Y chromosome.</title>
        <authorList>
            <person name="Harkess A."/>
            <person name="Zhou J."/>
            <person name="Xu C."/>
            <person name="Bowers J.E."/>
            <person name="Van der Hulst R."/>
            <person name="Ayyampalayam S."/>
            <person name="Mercati F."/>
            <person name="Riccardi P."/>
            <person name="McKain M.R."/>
            <person name="Kakrana A."/>
            <person name="Tang H."/>
            <person name="Ray J."/>
            <person name="Groenendijk J."/>
            <person name="Arikit S."/>
            <person name="Mathioni S.M."/>
            <person name="Nakano M."/>
            <person name="Shan H."/>
            <person name="Telgmann-Rauber A."/>
            <person name="Kanno A."/>
            <person name="Yue Z."/>
            <person name="Chen H."/>
            <person name="Li W."/>
            <person name="Chen Y."/>
            <person name="Xu X."/>
            <person name="Zhang Y."/>
            <person name="Luo S."/>
            <person name="Chen H."/>
            <person name="Gao J."/>
            <person name="Mao Z."/>
            <person name="Pires J.C."/>
            <person name="Luo M."/>
            <person name="Kudrna D."/>
            <person name="Wing R.A."/>
            <person name="Meyers B.C."/>
            <person name="Yi K."/>
            <person name="Kong H."/>
            <person name="Lavrijsen P."/>
            <person name="Sunseri F."/>
            <person name="Falavigna A."/>
            <person name="Ye Y."/>
            <person name="Leebens-Mack J.H."/>
            <person name="Chen G."/>
        </authorList>
    </citation>
    <scope>NUCLEOTIDE SEQUENCE [LARGE SCALE GENOMIC DNA]</scope>
    <source>
        <strain evidence="4">cv. DH0086</strain>
    </source>
</reference>
<accession>A0A5P1FEI7</accession>
<comment type="similarity">
    <text evidence="1">Belongs to the copper/topaquinone oxidase family.</text>
</comment>